<evidence type="ECO:0000313" key="2">
    <source>
        <dbReference type="EMBL" id="MFC5654522.1"/>
    </source>
</evidence>
<keyword evidence="3" id="KW-1185">Reference proteome</keyword>
<feature type="region of interest" description="Disordered" evidence="1">
    <location>
        <begin position="241"/>
        <end position="268"/>
    </location>
</feature>
<dbReference type="RefSeq" id="WP_344347292.1">
    <property type="nucleotide sequence ID" value="NZ_BAAASM010000009.1"/>
</dbReference>
<feature type="compositionally biased region" description="Polar residues" evidence="1">
    <location>
        <begin position="247"/>
        <end position="257"/>
    </location>
</feature>
<name>A0ABW0W8J7_STRNO</name>
<proteinExistence type="predicted"/>
<protein>
    <submittedName>
        <fullName evidence="2">Uncharacterized protein</fullName>
    </submittedName>
</protein>
<evidence type="ECO:0000313" key="3">
    <source>
        <dbReference type="Proteomes" id="UP001596065"/>
    </source>
</evidence>
<accession>A0ABW0W8J7</accession>
<evidence type="ECO:0000256" key="1">
    <source>
        <dbReference type="SAM" id="MobiDB-lite"/>
    </source>
</evidence>
<sequence length="282" mass="29994">MAATPYVTAEEFRAHPTYLDLDTLRSGIMDPDAQTAELTNVLLMASAWADTVCNQPLGAHRVDLSTQGRIDYDGHLVLFPSDRPVLSVAAVSYGSTLSRMTYQAAPAARVDTNQTIYIPVGRTAVRGRVWADITYTAGWVSTVLTDTAGPGDTFLTVGDATGILPGARYRLWSPGAEETVTVSPAWTPPAVTAALTAVTVPLAAPIVHAHTSGAGLSGMPADMRLAVINYTIAQLMRPDTAAEDSYPDTSLSPGTRQQDSRKDGSGLVAEAERILNSYARRM</sequence>
<comment type="caution">
    <text evidence="2">The sequence shown here is derived from an EMBL/GenBank/DDBJ whole genome shotgun (WGS) entry which is preliminary data.</text>
</comment>
<reference evidence="3" key="1">
    <citation type="journal article" date="2019" name="Int. J. Syst. Evol. Microbiol.">
        <title>The Global Catalogue of Microorganisms (GCM) 10K type strain sequencing project: providing services to taxonomists for standard genome sequencing and annotation.</title>
        <authorList>
            <consortium name="The Broad Institute Genomics Platform"/>
            <consortium name="The Broad Institute Genome Sequencing Center for Infectious Disease"/>
            <person name="Wu L."/>
            <person name="Ma J."/>
        </authorList>
    </citation>
    <scope>NUCLEOTIDE SEQUENCE [LARGE SCALE GENOMIC DNA]</scope>
    <source>
        <strain evidence="3">KCTC 5701</strain>
    </source>
</reference>
<organism evidence="2 3">
    <name type="scientific">Streptomyces nogalater</name>
    <dbReference type="NCBI Taxonomy" id="38314"/>
    <lineage>
        <taxon>Bacteria</taxon>
        <taxon>Bacillati</taxon>
        <taxon>Actinomycetota</taxon>
        <taxon>Actinomycetes</taxon>
        <taxon>Kitasatosporales</taxon>
        <taxon>Streptomycetaceae</taxon>
        <taxon>Streptomyces</taxon>
    </lineage>
</organism>
<gene>
    <name evidence="2" type="ORF">ACFP3J_03310</name>
</gene>
<dbReference type="Proteomes" id="UP001596065">
    <property type="component" value="Unassembled WGS sequence"/>
</dbReference>
<dbReference type="EMBL" id="JBHSOE010000003">
    <property type="protein sequence ID" value="MFC5654522.1"/>
    <property type="molecule type" value="Genomic_DNA"/>
</dbReference>